<keyword evidence="4" id="KW-1185">Reference proteome</keyword>
<dbReference type="Proteomes" id="UP000307440">
    <property type="component" value="Unassembled WGS sequence"/>
</dbReference>
<feature type="compositionally biased region" description="Basic and acidic residues" evidence="2">
    <location>
        <begin position="20"/>
        <end position="31"/>
    </location>
</feature>
<dbReference type="STRING" id="230819.A0A5C3L6D0"/>
<organism evidence="3 4">
    <name type="scientific">Coprinopsis marcescibilis</name>
    <name type="common">Agaric fungus</name>
    <name type="synonym">Psathyrella marcescibilis</name>
    <dbReference type="NCBI Taxonomy" id="230819"/>
    <lineage>
        <taxon>Eukaryota</taxon>
        <taxon>Fungi</taxon>
        <taxon>Dikarya</taxon>
        <taxon>Basidiomycota</taxon>
        <taxon>Agaricomycotina</taxon>
        <taxon>Agaricomycetes</taxon>
        <taxon>Agaricomycetidae</taxon>
        <taxon>Agaricales</taxon>
        <taxon>Agaricineae</taxon>
        <taxon>Psathyrellaceae</taxon>
        <taxon>Coprinopsis</taxon>
    </lineage>
</organism>
<protein>
    <submittedName>
        <fullName evidence="3">Uncharacterized protein</fullName>
    </submittedName>
</protein>
<feature type="compositionally biased region" description="Polar residues" evidence="2">
    <location>
        <begin position="1"/>
        <end position="17"/>
    </location>
</feature>
<proteinExistence type="predicted"/>
<accession>A0A5C3L6D0</accession>
<evidence type="ECO:0000256" key="1">
    <source>
        <dbReference type="SAM" id="Coils"/>
    </source>
</evidence>
<feature type="compositionally biased region" description="Polar residues" evidence="2">
    <location>
        <begin position="74"/>
        <end position="87"/>
    </location>
</feature>
<evidence type="ECO:0000313" key="4">
    <source>
        <dbReference type="Proteomes" id="UP000307440"/>
    </source>
</evidence>
<keyword evidence="1" id="KW-0175">Coiled coil</keyword>
<feature type="region of interest" description="Disordered" evidence="2">
    <location>
        <begin position="362"/>
        <end position="398"/>
    </location>
</feature>
<feature type="compositionally biased region" description="Low complexity" evidence="2">
    <location>
        <begin position="57"/>
        <end position="67"/>
    </location>
</feature>
<dbReference type="EMBL" id="ML210155">
    <property type="protein sequence ID" value="TFK28579.1"/>
    <property type="molecule type" value="Genomic_DNA"/>
</dbReference>
<evidence type="ECO:0000313" key="3">
    <source>
        <dbReference type="EMBL" id="TFK28579.1"/>
    </source>
</evidence>
<feature type="coiled-coil region" evidence="1">
    <location>
        <begin position="206"/>
        <end position="240"/>
    </location>
</feature>
<sequence>MSNNGFGTWSTNRSGSNRAPVEHRSSDEEGHTTSYNMTYMPDTAYLGLPDAPGSAELTPPSSTSSLSGAMGGDNSRNSRSPPSTASLYNAGHGQLQTPELNWSGQQQVPTGLSLVGINNNDTYTGTTGGFSPSVNNLYDPYTSRHSSPTGAVASPAPQAFPPYGSYPLSARDMGMHTSRANGHFPSNPLSAPFPQPAEMTMIPPDASSADVEIRRLRRRVLELEMENNRSRQALETLRSSVPNSAGLSNIPHSRSFQSGWKARTEARKKLFCSLNRAGNALCAWHDSRRERRAYPPRNAPAGFLNCGCTYDQALFEESLARHGVGSYHPGETVRMDPALRNPLLKLLQKRYGYKDGDFEHDPLTEEWDDGETPATWEQKVLSGQPVRRRPENHVHDRR</sequence>
<evidence type="ECO:0000256" key="2">
    <source>
        <dbReference type="SAM" id="MobiDB-lite"/>
    </source>
</evidence>
<dbReference type="AlphaFoldDB" id="A0A5C3L6D0"/>
<feature type="region of interest" description="Disordered" evidence="2">
    <location>
        <begin position="1"/>
        <end position="90"/>
    </location>
</feature>
<feature type="compositionally biased region" description="Basic and acidic residues" evidence="2">
    <location>
        <begin position="388"/>
        <end position="398"/>
    </location>
</feature>
<gene>
    <name evidence="3" type="ORF">FA15DRAFT_652801</name>
</gene>
<reference evidence="3 4" key="1">
    <citation type="journal article" date="2019" name="Nat. Ecol. Evol.">
        <title>Megaphylogeny resolves global patterns of mushroom evolution.</title>
        <authorList>
            <person name="Varga T."/>
            <person name="Krizsan K."/>
            <person name="Foldi C."/>
            <person name="Dima B."/>
            <person name="Sanchez-Garcia M."/>
            <person name="Sanchez-Ramirez S."/>
            <person name="Szollosi G.J."/>
            <person name="Szarkandi J.G."/>
            <person name="Papp V."/>
            <person name="Albert L."/>
            <person name="Andreopoulos W."/>
            <person name="Angelini C."/>
            <person name="Antonin V."/>
            <person name="Barry K.W."/>
            <person name="Bougher N.L."/>
            <person name="Buchanan P."/>
            <person name="Buyck B."/>
            <person name="Bense V."/>
            <person name="Catcheside P."/>
            <person name="Chovatia M."/>
            <person name="Cooper J."/>
            <person name="Damon W."/>
            <person name="Desjardin D."/>
            <person name="Finy P."/>
            <person name="Geml J."/>
            <person name="Haridas S."/>
            <person name="Hughes K."/>
            <person name="Justo A."/>
            <person name="Karasinski D."/>
            <person name="Kautmanova I."/>
            <person name="Kiss B."/>
            <person name="Kocsube S."/>
            <person name="Kotiranta H."/>
            <person name="LaButti K.M."/>
            <person name="Lechner B.E."/>
            <person name="Liimatainen K."/>
            <person name="Lipzen A."/>
            <person name="Lukacs Z."/>
            <person name="Mihaltcheva S."/>
            <person name="Morgado L.N."/>
            <person name="Niskanen T."/>
            <person name="Noordeloos M.E."/>
            <person name="Ohm R.A."/>
            <person name="Ortiz-Santana B."/>
            <person name="Ovrebo C."/>
            <person name="Racz N."/>
            <person name="Riley R."/>
            <person name="Savchenko A."/>
            <person name="Shiryaev A."/>
            <person name="Soop K."/>
            <person name="Spirin V."/>
            <person name="Szebenyi C."/>
            <person name="Tomsovsky M."/>
            <person name="Tulloss R.E."/>
            <person name="Uehling J."/>
            <person name="Grigoriev I.V."/>
            <person name="Vagvolgyi C."/>
            <person name="Papp T."/>
            <person name="Martin F.M."/>
            <person name="Miettinen O."/>
            <person name="Hibbett D.S."/>
            <person name="Nagy L.G."/>
        </authorList>
    </citation>
    <scope>NUCLEOTIDE SEQUENCE [LARGE SCALE GENOMIC DNA]</scope>
    <source>
        <strain evidence="3 4">CBS 121175</strain>
    </source>
</reference>
<dbReference type="OrthoDB" id="3222060at2759"/>
<name>A0A5C3L6D0_COPMA</name>